<evidence type="ECO:0000313" key="3">
    <source>
        <dbReference type="EMBL" id="HEM66608.1"/>
    </source>
</evidence>
<accession>A0A7J2U197</accession>
<dbReference type="EMBL" id="DSEU01000022">
    <property type="protein sequence ID" value="HEM66608.1"/>
    <property type="molecule type" value="Genomic_DNA"/>
</dbReference>
<keyword evidence="1" id="KW-0238">DNA-binding</keyword>
<sequence>MSTSIQRVEEGFRVLTLQYPLSEDVKFIEEYGVLASHFYWCKRLGLEPAKKVVEKLWERVPSYWRWHLVDSKDPMYLFKGVEKSPVPYRTILRLPLVDALHEKKGAYIKGNKLILRLNRRVELEIPERALKWLENRFAEKPDKKYVRVFERDNRLVVQIVLHKINRVEMPRDPLLVVVDVNSSYGIVAHFWNKKLIKTMKFRPPNRGNRWRHVRELMSHRDLLYNQGCLTQKQINVYSSLIRLTLKGSVKRWVQQAVAKIVKRVRRMARRHGKEPLVLIDKPDYSLLHGTPLQRTLYSFIKYLENVLSWYGIYWEEKRLYSTICPVCGGKLVLDEKTRRARIMKCTNCGFKEDRDSIPLYWTIKHLPALKDEASICDGGDGV</sequence>
<gene>
    <name evidence="3" type="ORF">ENO26_03415</name>
</gene>
<evidence type="ECO:0000259" key="2">
    <source>
        <dbReference type="Pfam" id="PF07282"/>
    </source>
</evidence>
<reference evidence="3" key="1">
    <citation type="journal article" date="2020" name="mSystems">
        <title>Genome- and Community-Level Interaction Insights into Carbon Utilization and Element Cycling Functions of Hydrothermarchaeota in Hydrothermal Sediment.</title>
        <authorList>
            <person name="Zhou Z."/>
            <person name="Liu Y."/>
            <person name="Xu W."/>
            <person name="Pan J."/>
            <person name="Luo Z.H."/>
            <person name="Li M."/>
        </authorList>
    </citation>
    <scope>NUCLEOTIDE SEQUENCE [LARGE SCALE GENOMIC DNA]</scope>
    <source>
        <strain evidence="3">SpSt-125</strain>
    </source>
</reference>
<protein>
    <recommendedName>
        <fullName evidence="2">Cas12f1-like TNB domain-containing protein</fullName>
    </recommendedName>
</protein>
<organism evidence="3">
    <name type="scientific">Ignisphaera aggregans</name>
    <dbReference type="NCBI Taxonomy" id="334771"/>
    <lineage>
        <taxon>Archaea</taxon>
        <taxon>Thermoproteota</taxon>
        <taxon>Thermoprotei</taxon>
        <taxon>Desulfurococcales</taxon>
        <taxon>Desulfurococcaceae</taxon>
        <taxon>Ignisphaera</taxon>
    </lineage>
</organism>
<dbReference type="Pfam" id="PF07282">
    <property type="entry name" value="Cas12f1-like_TNB"/>
    <property type="match status" value="1"/>
</dbReference>
<proteinExistence type="predicted"/>
<comment type="caution">
    <text evidence="3">The sequence shown here is derived from an EMBL/GenBank/DDBJ whole genome shotgun (WGS) entry which is preliminary data.</text>
</comment>
<dbReference type="GO" id="GO:0003677">
    <property type="term" value="F:DNA binding"/>
    <property type="evidence" value="ECO:0007669"/>
    <property type="project" value="UniProtKB-KW"/>
</dbReference>
<feature type="domain" description="Cas12f1-like TNB" evidence="2">
    <location>
        <begin position="297"/>
        <end position="355"/>
    </location>
</feature>
<evidence type="ECO:0000256" key="1">
    <source>
        <dbReference type="ARBA" id="ARBA00023125"/>
    </source>
</evidence>
<dbReference type="InterPro" id="IPR010095">
    <property type="entry name" value="Cas12f1-like_TNB"/>
</dbReference>
<dbReference type="AlphaFoldDB" id="A0A7J2U197"/>
<name>A0A7J2U197_9CREN</name>